<dbReference type="InterPro" id="IPR002347">
    <property type="entry name" value="SDR_fam"/>
</dbReference>
<comment type="caution">
    <text evidence="4">The sequence shown here is derived from an EMBL/GenBank/DDBJ whole genome shotgun (WGS) entry which is preliminary data.</text>
</comment>
<evidence type="ECO:0000256" key="1">
    <source>
        <dbReference type="ARBA" id="ARBA00006484"/>
    </source>
</evidence>
<evidence type="ECO:0000313" key="4">
    <source>
        <dbReference type="EMBL" id="GAA0721937.1"/>
    </source>
</evidence>
<dbReference type="SMART" id="SM00822">
    <property type="entry name" value="PKS_KR"/>
    <property type="match status" value="1"/>
</dbReference>
<sequence>MLALERLADGVASPAAESLRDRVVLVTGATGGLGRATALAAAAAGATLVLLGRKVRALEGVYDEIEKSGALTPALYPMDLAGATPKDYADLAAAVMRECGRLDGIVHAAAQFDTLQPFEQQTPEEWNRTQQVNVTAPFLLTQACLPLLRRADDAAIVFVFDDVARIGNAFWGGYGVAKHALLGLASIVHEETESSSVRTHAILPGPMRTALRRAAYYGEDTLAHPDPAHAARAIAWLLGAGASGVRGKVLDLRG</sequence>
<evidence type="ECO:0000256" key="2">
    <source>
        <dbReference type="ARBA" id="ARBA00023002"/>
    </source>
</evidence>
<gene>
    <name evidence="4" type="ORF">GCM10009105_32690</name>
</gene>
<dbReference type="RefSeq" id="WP_343793078.1">
    <property type="nucleotide sequence ID" value="NZ_BAAAEU010000024.1"/>
</dbReference>
<dbReference type="Pfam" id="PF00106">
    <property type="entry name" value="adh_short"/>
    <property type="match status" value="1"/>
</dbReference>
<name>A0ABP3U0J6_9GAMM</name>
<dbReference type="InterPro" id="IPR036291">
    <property type="entry name" value="NAD(P)-bd_dom_sf"/>
</dbReference>
<dbReference type="PRINTS" id="PR00081">
    <property type="entry name" value="GDHRDH"/>
</dbReference>
<dbReference type="EMBL" id="BAAAEU010000024">
    <property type="protein sequence ID" value="GAA0721937.1"/>
    <property type="molecule type" value="Genomic_DNA"/>
</dbReference>
<dbReference type="Gene3D" id="3.40.50.720">
    <property type="entry name" value="NAD(P)-binding Rossmann-like Domain"/>
    <property type="match status" value="1"/>
</dbReference>
<reference evidence="5" key="1">
    <citation type="journal article" date="2019" name="Int. J. Syst. Evol. Microbiol.">
        <title>The Global Catalogue of Microorganisms (GCM) 10K type strain sequencing project: providing services to taxonomists for standard genome sequencing and annotation.</title>
        <authorList>
            <consortium name="The Broad Institute Genomics Platform"/>
            <consortium name="The Broad Institute Genome Sequencing Center for Infectious Disease"/>
            <person name="Wu L."/>
            <person name="Ma J."/>
        </authorList>
    </citation>
    <scope>NUCLEOTIDE SEQUENCE [LARGE SCALE GENOMIC DNA]</scope>
    <source>
        <strain evidence="5">JCM 15421</strain>
    </source>
</reference>
<dbReference type="InterPro" id="IPR057326">
    <property type="entry name" value="KR_dom"/>
</dbReference>
<evidence type="ECO:0000313" key="5">
    <source>
        <dbReference type="Proteomes" id="UP001501523"/>
    </source>
</evidence>
<dbReference type="InterPro" id="IPR020904">
    <property type="entry name" value="Sc_DH/Rdtase_CS"/>
</dbReference>
<dbReference type="Proteomes" id="UP001501523">
    <property type="component" value="Unassembled WGS sequence"/>
</dbReference>
<dbReference type="PANTHER" id="PTHR44196">
    <property type="entry name" value="DEHYDROGENASE/REDUCTASE SDR FAMILY MEMBER 7B"/>
    <property type="match status" value="1"/>
</dbReference>
<dbReference type="SUPFAM" id="SSF51735">
    <property type="entry name" value="NAD(P)-binding Rossmann-fold domains"/>
    <property type="match status" value="1"/>
</dbReference>
<proteinExistence type="inferred from homology"/>
<protein>
    <submittedName>
        <fullName evidence="4">SDR family NAD(P)-dependent oxidoreductase</fullName>
    </submittedName>
</protein>
<keyword evidence="2" id="KW-0560">Oxidoreductase</keyword>
<evidence type="ECO:0000259" key="3">
    <source>
        <dbReference type="SMART" id="SM00822"/>
    </source>
</evidence>
<comment type="similarity">
    <text evidence="1">Belongs to the short-chain dehydrogenases/reductases (SDR) family.</text>
</comment>
<keyword evidence="5" id="KW-1185">Reference proteome</keyword>
<accession>A0ABP3U0J6</accession>
<dbReference type="PROSITE" id="PS00061">
    <property type="entry name" value="ADH_SHORT"/>
    <property type="match status" value="1"/>
</dbReference>
<dbReference type="PANTHER" id="PTHR44196:SF4">
    <property type="entry name" value="SHORT CHAIN DEHYDROGENASE"/>
    <property type="match status" value="1"/>
</dbReference>
<feature type="domain" description="Ketoreductase" evidence="3">
    <location>
        <begin position="22"/>
        <end position="193"/>
    </location>
</feature>
<organism evidence="4 5">
    <name type="scientific">Dokdonella soli</name>
    <dbReference type="NCBI Taxonomy" id="529810"/>
    <lineage>
        <taxon>Bacteria</taxon>
        <taxon>Pseudomonadati</taxon>
        <taxon>Pseudomonadota</taxon>
        <taxon>Gammaproteobacteria</taxon>
        <taxon>Lysobacterales</taxon>
        <taxon>Rhodanobacteraceae</taxon>
        <taxon>Dokdonella</taxon>
    </lineage>
</organism>